<dbReference type="GeneID" id="92088373"/>
<reference evidence="1 2" key="1">
    <citation type="submission" date="2023-01" db="EMBL/GenBank/DDBJ databases">
        <title>Analysis of 21 Apiospora genomes using comparative genomics revels a genus with tremendous synthesis potential of carbohydrate active enzymes and secondary metabolites.</title>
        <authorList>
            <person name="Sorensen T."/>
        </authorList>
    </citation>
    <scope>NUCLEOTIDE SEQUENCE [LARGE SCALE GENOMIC DNA]</scope>
    <source>
        <strain evidence="1 2">CBS 135458</strain>
    </source>
</reference>
<dbReference type="RefSeq" id="XP_066719588.1">
    <property type="nucleotide sequence ID" value="XM_066855310.1"/>
</dbReference>
<evidence type="ECO:0000313" key="2">
    <source>
        <dbReference type="Proteomes" id="UP001480595"/>
    </source>
</evidence>
<protein>
    <submittedName>
        <fullName evidence="1">Ankyrin repeat-containing protein</fullName>
    </submittedName>
</protein>
<evidence type="ECO:0000313" key="1">
    <source>
        <dbReference type="EMBL" id="KAK8076629.1"/>
    </source>
</evidence>
<organism evidence="1 2">
    <name type="scientific">Apiospora phragmitis</name>
    <dbReference type="NCBI Taxonomy" id="2905665"/>
    <lineage>
        <taxon>Eukaryota</taxon>
        <taxon>Fungi</taxon>
        <taxon>Dikarya</taxon>
        <taxon>Ascomycota</taxon>
        <taxon>Pezizomycotina</taxon>
        <taxon>Sordariomycetes</taxon>
        <taxon>Xylariomycetidae</taxon>
        <taxon>Amphisphaeriales</taxon>
        <taxon>Apiosporaceae</taxon>
        <taxon>Apiospora</taxon>
    </lineage>
</organism>
<gene>
    <name evidence="1" type="ORF">PG994_003901</name>
</gene>
<proteinExistence type="predicted"/>
<comment type="caution">
    <text evidence="1">The sequence shown here is derived from an EMBL/GenBank/DDBJ whole genome shotgun (WGS) entry which is preliminary data.</text>
</comment>
<sequence length="630" mass="70213">MHFFPFVPVSPGVALNAEVVGTVASGISIAELAGQVVAAGLKIKILLGEIKNVSGELQDLHGYLDLIHLLGLQLQDIKHNPVNPNSPLQSAILRCNAAATSLRTLVEDLSAQVQKRGFRGKLRAVLHKDKIKSMKECLISDVVLLSYAHQVALQQALPDVIVARIVEKLSPQLEHAIVTQVGSGALLPNVNQHKLATTCSTYYTQIRIPHLIEFTRQVTVISGSRPPATPDGGRCRPFQPPQWRFPSWLSSAIKLILDCSQWGWKYHVRNITRFSIHSEMYGIVWGIMQKDSLQQFRKLVEGRTVSVHDRFYIPPMHDSNDWLRENSMVTEIVNDLTTHNVEFHGLANVGPWNNNSESFNMIQKALQHHAHNMHVLSVCLAAFNGDYQGFVPLMRSLRSECVFDDSTSSIPWRAYIALNIVGRSIMSQTESTSCIVRYLLSQEGSNEIILKGGLQLPPESGVPENTVSLLIFQLAVALVASVLVYPDNYDIGWSDLLRDVLSSILLESSTGGRDASPTQKHVFETLPLSDIVAQLHCYVPWTVTTVEWEVAVQVLLQTLFTCSVDLTEYDSHLKNSRFEILSKEEDTPNQPRCRPLSWIDGLHNVQKDALVYGPRAETGKSGYRNLRTCS</sequence>
<keyword evidence="2" id="KW-1185">Reference proteome</keyword>
<name>A0ABR1VZF6_9PEZI</name>
<dbReference type="Proteomes" id="UP001480595">
    <property type="component" value="Unassembled WGS sequence"/>
</dbReference>
<accession>A0ABR1VZF6</accession>
<dbReference type="EMBL" id="JAQQWL010000004">
    <property type="protein sequence ID" value="KAK8076629.1"/>
    <property type="molecule type" value="Genomic_DNA"/>
</dbReference>